<protein>
    <submittedName>
        <fullName evidence="2">NAD(P)H dehydrogenase (Quinone)</fullName>
    </submittedName>
</protein>
<dbReference type="Gene3D" id="3.90.25.10">
    <property type="entry name" value="UDP-galactose 4-epimerase, domain 1"/>
    <property type="match status" value="1"/>
</dbReference>
<dbReference type="CDD" id="cd05269">
    <property type="entry name" value="TMR_SDR_a"/>
    <property type="match status" value="1"/>
</dbReference>
<dbReference type="PANTHER" id="PTHR47129:SF1">
    <property type="entry name" value="NMRA-LIKE DOMAIN-CONTAINING PROTEIN"/>
    <property type="match status" value="1"/>
</dbReference>
<accession>A0A1H5Q2Q1</accession>
<dbReference type="STRING" id="218821.SAMN05421837_101338"/>
<dbReference type="Pfam" id="PF05368">
    <property type="entry name" value="NmrA"/>
    <property type="match status" value="1"/>
</dbReference>
<feature type="domain" description="NmrA-like" evidence="1">
    <location>
        <begin position="2"/>
        <end position="247"/>
    </location>
</feature>
<dbReference type="AlphaFoldDB" id="A0A1H5Q2Q1"/>
<dbReference type="OrthoDB" id="5510591at2"/>
<dbReference type="PANTHER" id="PTHR47129">
    <property type="entry name" value="QUINONE OXIDOREDUCTASE 2"/>
    <property type="match status" value="1"/>
</dbReference>
<reference evidence="3" key="1">
    <citation type="submission" date="2016-10" db="EMBL/GenBank/DDBJ databases">
        <authorList>
            <person name="Varghese N."/>
            <person name="Submissions S."/>
        </authorList>
    </citation>
    <scope>NUCLEOTIDE SEQUENCE [LARGE SCALE GENOMIC DNA]</scope>
    <source>
        <strain evidence="3">DSM 44654</strain>
    </source>
</reference>
<sequence>MIVVTGATGQLGRLVVEGLLKKVAPGEVVAAVRDPAKAAEFAARGVQVRRADYDDPASLVAAFAGADKVLLISSSTPGQRLAQHEAVVAAAREAGVGHLAYTGVLAADTTTLSLAPDHKATEDAIRASGLPFTFLRNGWYTENYAQTIGQALAVGSFVGSAGEGKLGGVPRADFAEAAVEVLTGEGHEGQVYELAGDEPWSYADLAAAVTAAAGKPVAYQDLPVEQYRKVLVGAGLPEPVAAMLADADRGIAEGELTSDSGDLRRLIGRPTTPLAEAVTALVKG</sequence>
<dbReference type="InterPro" id="IPR052718">
    <property type="entry name" value="NmrA-type_oxidoreductase"/>
</dbReference>
<dbReference type="Gene3D" id="3.40.50.720">
    <property type="entry name" value="NAD(P)-binding Rossmann-like Domain"/>
    <property type="match status" value="1"/>
</dbReference>
<dbReference type="InterPro" id="IPR008030">
    <property type="entry name" value="NmrA-like"/>
</dbReference>
<dbReference type="Proteomes" id="UP000198878">
    <property type="component" value="Unassembled WGS sequence"/>
</dbReference>
<evidence type="ECO:0000313" key="3">
    <source>
        <dbReference type="Proteomes" id="UP000198878"/>
    </source>
</evidence>
<keyword evidence="3" id="KW-1185">Reference proteome</keyword>
<dbReference type="EMBL" id="FNUJ01000001">
    <property type="protein sequence ID" value="SEF20373.1"/>
    <property type="molecule type" value="Genomic_DNA"/>
</dbReference>
<evidence type="ECO:0000313" key="2">
    <source>
        <dbReference type="EMBL" id="SEF20373.1"/>
    </source>
</evidence>
<name>A0A1H5Q2Q1_9PSEU</name>
<dbReference type="InterPro" id="IPR036291">
    <property type="entry name" value="NAD(P)-bd_dom_sf"/>
</dbReference>
<organism evidence="2 3">
    <name type="scientific">Amycolatopsis pretoriensis</name>
    <dbReference type="NCBI Taxonomy" id="218821"/>
    <lineage>
        <taxon>Bacteria</taxon>
        <taxon>Bacillati</taxon>
        <taxon>Actinomycetota</taxon>
        <taxon>Actinomycetes</taxon>
        <taxon>Pseudonocardiales</taxon>
        <taxon>Pseudonocardiaceae</taxon>
        <taxon>Amycolatopsis</taxon>
    </lineage>
</organism>
<evidence type="ECO:0000259" key="1">
    <source>
        <dbReference type="Pfam" id="PF05368"/>
    </source>
</evidence>
<dbReference type="RefSeq" id="WP_086674406.1">
    <property type="nucleotide sequence ID" value="NZ_FNUJ01000001.1"/>
</dbReference>
<proteinExistence type="predicted"/>
<dbReference type="SUPFAM" id="SSF51735">
    <property type="entry name" value="NAD(P)-binding Rossmann-fold domains"/>
    <property type="match status" value="1"/>
</dbReference>
<gene>
    <name evidence="2" type="ORF">SAMN05421837_101338</name>
</gene>